<feature type="domain" description="FDX-ACB" evidence="18">
    <location>
        <begin position="705"/>
        <end position="798"/>
    </location>
</feature>
<dbReference type="Proteomes" id="UP000321567">
    <property type="component" value="Unassembled WGS sequence"/>
</dbReference>
<dbReference type="Pfam" id="PF01588">
    <property type="entry name" value="tRNA_bind"/>
    <property type="match status" value="1"/>
</dbReference>
<dbReference type="PROSITE" id="PS51483">
    <property type="entry name" value="B5"/>
    <property type="match status" value="1"/>
</dbReference>
<evidence type="ECO:0000256" key="14">
    <source>
        <dbReference type="ARBA" id="ARBA00049255"/>
    </source>
</evidence>
<comment type="subunit">
    <text evidence="3 15">Tetramer of two alpha and two beta subunits.</text>
</comment>
<dbReference type="InterPro" id="IPR005146">
    <property type="entry name" value="B3/B4_tRNA-bd"/>
</dbReference>
<dbReference type="PANTHER" id="PTHR10947:SF0">
    <property type="entry name" value="PHENYLALANINE--TRNA LIGASE BETA SUBUNIT"/>
    <property type="match status" value="1"/>
</dbReference>
<dbReference type="SUPFAM" id="SSF50249">
    <property type="entry name" value="Nucleic acid-binding proteins"/>
    <property type="match status" value="1"/>
</dbReference>
<dbReference type="SMART" id="SM00896">
    <property type="entry name" value="FDX-ACB"/>
    <property type="match status" value="1"/>
</dbReference>
<dbReference type="Gene3D" id="3.30.56.10">
    <property type="match status" value="2"/>
</dbReference>
<reference evidence="20 21" key="1">
    <citation type="submission" date="2019-07" db="EMBL/GenBank/DDBJ databases">
        <title>Whole genome shotgun sequence of Rhodospirillum oryzae NBRC 107573.</title>
        <authorList>
            <person name="Hosoyama A."/>
            <person name="Uohara A."/>
            <person name="Ohji S."/>
            <person name="Ichikawa N."/>
        </authorList>
    </citation>
    <scope>NUCLEOTIDE SEQUENCE [LARGE SCALE GENOMIC DNA]</scope>
    <source>
        <strain evidence="20 21">NBRC 107573</strain>
    </source>
</reference>
<gene>
    <name evidence="15 20" type="primary">pheT</name>
    <name evidence="20" type="ORF">ROR02_12410</name>
</gene>
<keyword evidence="7 15" id="KW-0479">Metal-binding</keyword>
<evidence type="ECO:0000256" key="2">
    <source>
        <dbReference type="ARBA" id="ARBA00008653"/>
    </source>
</evidence>
<dbReference type="GO" id="GO:0004826">
    <property type="term" value="F:phenylalanine-tRNA ligase activity"/>
    <property type="evidence" value="ECO:0007669"/>
    <property type="project" value="UniProtKB-UniRule"/>
</dbReference>
<evidence type="ECO:0000256" key="11">
    <source>
        <dbReference type="ARBA" id="ARBA00022884"/>
    </source>
</evidence>
<comment type="cofactor">
    <cofactor evidence="15">
        <name>Mg(2+)</name>
        <dbReference type="ChEBI" id="CHEBI:18420"/>
    </cofactor>
    <text evidence="15">Binds 2 magnesium ions per tetramer.</text>
</comment>
<dbReference type="Gene3D" id="3.30.930.10">
    <property type="entry name" value="Bira Bifunctional Protein, Domain 2"/>
    <property type="match status" value="1"/>
</dbReference>
<feature type="binding site" evidence="15">
    <location>
        <position position="455"/>
    </location>
    <ligand>
        <name>Mg(2+)</name>
        <dbReference type="ChEBI" id="CHEBI:18420"/>
        <note>shared with alpha subunit</note>
    </ligand>
</feature>
<dbReference type="Gene3D" id="2.40.50.140">
    <property type="entry name" value="Nucleic acid-binding proteins"/>
    <property type="match status" value="1"/>
</dbReference>
<dbReference type="OrthoDB" id="9805455at2"/>
<keyword evidence="5 16" id="KW-0820">tRNA-binding</keyword>
<evidence type="ECO:0000259" key="19">
    <source>
        <dbReference type="PROSITE" id="PS51483"/>
    </source>
</evidence>
<dbReference type="FunFam" id="2.40.50.140:FF:000045">
    <property type="entry name" value="Phenylalanine--tRNA ligase beta subunit"/>
    <property type="match status" value="1"/>
</dbReference>
<dbReference type="InterPro" id="IPR012340">
    <property type="entry name" value="NA-bd_OB-fold"/>
</dbReference>
<dbReference type="InterPro" id="IPR036690">
    <property type="entry name" value="Fdx_antiC-bd_sf"/>
</dbReference>
<dbReference type="FunFam" id="3.30.70.380:FF:000001">
    <property type="entry name" value="Phenylalanine--tRNA ligase beta subunit"/>
    <property type="match status" value="1"/>
</dbReference>
<evidence type="ECO:0000313" key="20">
    <source>
        <dbReference type="EMBL" id="GEO81110.1"/>
    </source>
</evidence>
<evidence type="ECO:0000259" key="18">
    <source>
        <dbReference type="PROSITE" id="PS51447"/>
    </source>
</evidence>
<dbReference type="PROSITE" id="PS50886">
    <property type="entry name" value="TRBD"/>
    <property type="match status" value="1"/>
</dbReference>
<feature type="binding site" evidence="15">
    <location>
        <position position="465"/>
    </location>
    <ligand>
        <name>Mg(2+)</name>
        <dbReference type="ChEBI" id="CHEBI:18420"/>
        <note>shared with alpha subunit</note>
    </ligand>
</feature>
<keyword evidence="13 15" id="KW-0030">Aminoacyl-tRNA synthetase</keyword>
<evidence type="ECO:0000256" key="3">
    <source>
        <dbReference type="ARBA" id="ARBA00011209"/>
    </source>
</evidence>
<evidence type="ECO:0000256" key="5">
    <source>
        <dbReference type="ARBA" id="ARBA00022555"/>
    </source>
</evidence>
<feature type="domain" description="B5" evidence="19">
    <location>
        <begin position="401"/>
        <end position="477"/>
    </location>
</feature>
<feature type="binding site" evidence="15">
    <location>
        <position position="461"/>
    </location>
    <ligand>
        <name>Mg(2+)</name>
        <dbReference type="ChEBI" id="CHEBI:18420"/>
        <note>shared with alpha subunit</note>
    </ligand>
</feature>
<feature type="binding site" evidence="15">
    <location>
        <position position="464"/>
    </location>
    <ligand>
        <name>Mg(2+)</name>
        <dbReference type="ChEBI" id="CHEBI:18420"/>
        <note>shared with alpha subunit</note>
    </ligand>
</feature>
<evidence type="ECO:0000256" key="7">
    <source>
        <dbReference type="ARBA" id="ARBA00022723"/>
    </source>
</evidence>
<comment type="subcellular location">
    <subcellularLocation>
        <location evidence="1 15">Cytoplasm</location>
    </subcellularLocation>
</comment>
<dbReference type="SMART" id="SM00874">
    <property type="entry name" value="B5"/>
    <property type="match status" value="1"/>
</dbReference>
<dbReference type="Pfam" id="PF03484">
    <property type="entry name" value="B5"/>
    <property type="match status" value="1"/>
</dbReference>
<evidence type="ECO:0000313" key="21">
    <source>
        <dbReference type="Proteomes" id="UP000321567"/>
    </source>
</evidence>
<evidence type="ECO:0000256" key="1">
    <source>
        <dbReference type="ARBA" id="ARBA00004496"/>
    </source>
</evidence>
<evidence type="ECO:0000256" key="6">
    <source>
        <dbReference type="ARBA" id="ARBA00022598"/>
    </source>
</evidence>
<comment type="catalytic activity">
    <reaction evidence="14 15">
        <text>tRNA(Phe) + L-phenylalanine + ATP = L-phenylalanyl-tRNA(Phe) + AMP + diphosphate + H(+)</text>
        <dbReference type="Rhea" id="RHEA:19413"/>
        <dbReference type="Rhea" id="RHEA-COMP:9668"/>
        <dbReference type="Rhea" id="RHEA-COMP:9699"/>
        <dbReference type="ChEBI" id="CHEBI:15378"/>
        <dbReference type="ChEBI" id="CHEBI:30616"/>
        <dbReference type="ChEBI" id="CHEBI:33019"/>
        <dbReference type="ChEBI" id="CHEBI:58095"/>
        <dbReference type="ChEBI" id="CHEBI:78442"/>
        <dbReference type="ChEBI" id="CHEBI:78531"/>
        <dbReference type="ChEBI" id="CHEBI:456215"/>
        <dbReference type="EC" id="6.1.1.20"/>
    </reaction>
</comment>
<keyword evidence="9 15" id="KW-0067">ATP-binding</keyword>
<dbReference type="EC" id="6.1.1.20" evidence="15"/>
<comment type="similarity">
    <text evidence="2 15">Belongs to the phenylalanyl-tRNA synthetase beta subunit family. Type 1 subfamily.</text>
</comment>
<keyword evidence="8 15" id="KW-0547">Nucleotide-binding</keyword>
<dbReference type="PROSITE" id="PS51447">
    <property type="entry name" value="FDX_ACB"/>
    <property type="match status" value="1"/>
</dbReference>
<dbReference type="GO" id="GO:0000049">
    <property type="term" value="F:tRNA binding"/>
    <property type="evidence" value="ECO:0007669"/>
    <property type="project" value="UniProtKB-UniRule"/>
</dbReference>
<proteinExistence type="inferred from homology"/>
<accession>A0A512H6V0</accession>
<dbReference type="EMBL" id="BJZO01000026">
    <property type="protein sequence ID" value="GEO81110.1"/>
    <property type="molecule type" value="Genomic_DNA"/>
</dbReference>
<sequence>MKFTVGWLREHLETDAPVSVIAERLTALGLEVESVVDPTPALAPFVVGHVLNAAPHPDADRLRVCRVDSGSGELQIVCGAPNARAGLKVALALPGAVIPATGDRLKTGKIRGVESQGMMCSARELGLGEGHEGIMELPVDAPTGAPLVSVLPVDPMIEIAVTPNRADALGVRGIARDLAAAGLGQLKPDPVEPVPGLFPCPIAVTLAPDTQESGACTQFVGRLIRNVRNGESPDWLKARLTAVGLRPISALVDITNLVSLDRARPLHVFDADRLQGAIHARFATEGETLLALDGQSYTLSPSMVVIADDARALGIGGVMGGEESGCSAETVTVFVESAYFAPERIAATGRALGIESDARYRFERGVDPESAVMGAELATRLILDLCGGEPSELVIAGAPPAWMRTIAFRPERVEALGGVSIPRPAMITMLEALGCVVTDNGGPVLAVQPPSWRVDLTGEHDLVEEVIRLHGFDAVPAVPLPRPPQPPSVLTAAQRRMVAVKRRLATLGLCEAVTWSFMPSAWAEAFGGGQAALRLANPISSDLDAMRPSILPALVAAAGRNAARGFPDLGLFEVGPRFHGGEPGQQTLVAALIRAGARAPRHWQTATRPVNVFDIKADVLAVLETAGVPVANLQITADAPAWFHPGRSGQMRLGPKVLATFGELHPSVLELLDVKGPVVGAEIDLDILPLPKARPTRARAPLSLSPFQPVGRDFAFVVEEAVSAEAVIRAARGADRALIVDVQVFDVYQGDRLEAGRKSLALAVTLQPTDHTLSETEIEAVSSKVIAAVTKATGGTLRA</sequence>
<dbReference type="SUPFAM" id="SSF46955">
    <property type="entry name" value="Putative DNA-binding domain"/>
    <property type="match status" value="1"/>
</dbReference>
<dbReference type="Gene3D" id="3.50.40.10">
    <property type="entry name" value="Phenylalanyl-trna Synthetase, Chain B, domain 3"/>
    <property type="match status" value="1"/>
</dbReference>
<dbReference type="InterPro" id="IPR009061">
    <property type="entry name" value="DNA-bd_dom_put_sf"/>
</dbReference>
<dbReference type="GO" id="GO:0006432">
    <property type="term" value="P:phenylalanyl-tRNA aminoacylation"/>
    <property type="evidence" value="ECO:0007669"/>
    <property type="project" value="UniProtKB-UniRule"/>
</dbReference>
<protein>
    <recommendedName>
        <fullName evidence="15">Phenylalanine--tRNA ligase beta subunit</fullName>
        <ecNumber evidence="15">6.1.1.20</ecNumber>
    </recommendedName>
    <alternativeName>
        <fullName evidence="15">Phenylalanyl-tRNA synthetase beta subunit</fullName>
        <shortName evidence="15">PheRS</shortName>
    </alternativeName>
</protein>
<keyword evidence="4 15" id="KW-0963">Cytoplasm</keyword>
<evidence type="ECO:0000259" key="17">
    <source>
        <dbReference type="PROSITE" id="PS50886"/>
    </source>
</evidence>
<keyword evidence="6 15" id="KW-0436">Ligase</keyword>
<keyword evidence="11 16" id="KW-0694">RNA-binding</keyword>
<evidence type="ECO:0000256" key="9">
    <source>
        <dbReference type="ARBA" id="ARBA00022840"/>
    </source>
</evidence>
<evidence type="ECO:0000256" key="13">
    <source>
        <dbReference type="ARBA" id="ARBA00023146"/>
    </source>
</evidence>
<dbReference type="InterPro" id="IPR045060">
    <property type="entry name" value="Phe-tRNA-ligase_IIc_bsu"/>
</dbReference>
<dbReference type="GO" id="GO:0000287">
    <property type="term" value="F:magnesium ion binding"/>
    <property type="evidence" value="ECO:0007669"/>
    <property type="project" value="UniProtKB-UniRule"/>
</dbReference>
<keyword evidence="10 15" id="KW-0460">Magnesium</keyword>
<dbReference type="SUPFAM" id="SSF56037">
    <property type="entry name" value="PheT/TilS domain"/>
    <property type="match status" value="1"/>
</dbReference>
<dbReference type="InterPro" id="IPR045864">
    <property type="entry name" value="aa-tRNA-synth_II/BPL/LPL"/>
</dbReference>
<evidence type="ECO:0000256" key="15">
    <source>
        <dbReference type="HAMAP-Rule" id="MF_00283"/>
    </source>
</evidence>
<dbReference type="Gene3D" id="3.30.70.380">
    <property type="entry name" value="Ferrodoxin-fold anticodon-binding domain"/>
    <property type="match status" value="1"/>
</dbReference>
<dbReference type="InterPro" id="IPR033714">
    <property type="entry name" value="tRNA_bind_bactPheRS"/>
</dbReference>
<evidence type="ECO:0000256" key="12">
    <source>
        <dbReference type="ARBA" id="ARBA00022917"/>
    </source>
</evidence>
<dbReference type="InterPro" id="IPR041616">
    <property type="entry name" value="PheRS_beta_core"/>
</dbReference>
<dbReference type="CDD" id="cd00769">
    <property type="entry name" value="PheRS_beta_core"/>
    <property type="match status" value="1"/>
</dbReference>
<dbReference type="PANTHER" id="PTHR10947">
    <property type="entry name" value="PHENYLALANYL-TRNA SYNTHETASE BETA CHAIN AND LEUCINE-RICH REPEAT-CONTAINING PROTEIN 47"/>
    <property type="match status" value="1"/>
</dbReference>
<keyword evidence="12 15" id="KW-0648">Protein biosynthesis</keyword>
<dbReference type="InterPro" id="IPR020825">
    <property type="entry name" value="Phe-tRNA_synthase-like_B3/B4"/>
</dbReference>
<evidence type="ECO:0000256" key="10">
    <source>
        <dbReference type="ARBA" id="ARBA00022842"/>
    </source>
</evidence>
<dbReference type="InterPro" id="IPR004532">
    <property type="entry name" value="Phe-tRNA-ligase_IIc_bsu_bact"/>
</dbReference>
<dbReference type="InterPro" id="IPR002547">
    <property type="entry name" value="tRNA-bd_dom"/>
</dbReference>
<dbReference type="SMART" id="SM00873">
    <property type="entry name" value="B3_4"/>
    <property type="match status" value="1"/>
</dbReference>
<dbReference type="NCBIfam" id="TIGR00472">
    <property type="entry name" value="pheT_bact"/>
    <property type="match status" value="1"/>
</dbReference>
<dbReference type="RefSeq" id="WP_147163151.1">
    <property type="nucleotide sequence ID" value="NZ_BJZO01000026.1"/>
</dbReference>
<dbReference type="InterPro" id="IPR005121">
    <property type="entry name" value="Fdx_antiC-bd"/>
</dbReference>
<dbReference type="Pfam" id="PF17759">
    <property type="entry name" value="tRNA_synthFbeta"/>
    <property type="match status" value="1"/>
</dbReference>
<dbReference type="NCBIfam" id="NF045760">
    <property type="entry name" value="YtpR"/>
    <property type="match status" value="1"/>
</dbReference>
<evidence type="ECO:0000256" key="4">
    <source>
        <dbReference type="ARBA" id="ARBA00022490"/>
    </source>
</evidence>
<keyword evidence="21" id="KW-1185">Reference proteome</keyword>
<dbReference type="Pfam" id="PF03483">
    <property type="entry name" value="B3_4"/>
    <property type="match status" value="1"/>
</dbReference>
<dbReference type="InterPro" id="IPR005147">
    <property type="entry name" value="tRNA_synthase_B5-dom"/>
</dbReference>
<dbReference type="Pfam" id="PF03147">
    <property type="entry name" value="FDX-ACB"/>
    <property type="match status" value="1"/>
</dbReference>
<dbReference type="CDD" id="cd02796">
    <property type="entry name" value="tRNA_bind_bactPheRS"/>
    <property type="match status" value="1"/>
</dbReference>
<organism evidence="20 21">
    <name type="scientific">Pararhodospirillum oryzae</name>
    <dbReference type="NCBI Taxonomy" id="478448"/>
    <lineage>
        <taxon>Bacteria</taxon>
        <taxon>Pseudomonadati</taxon>
        <taxon>Pseudomonadota</taxon>
        <taxon>Alphaproteobacteria</taxon>
        <taxon>Rhodospirillales</taxon>
        <taxon>Rhodospirillaceae</taxon>
        <taxon>Pararhodospirillum</taxon>
    </lineage>
</organism>
<evidence type="ECO:0000256" key="8">
    <source>
        <dbReference type="ARBA" id="ARBA00022741"/>
    </source>
</evidence>
<dbReference type="AlphaFoldDB" id="A0A512H6V0"/>
<name>A0A512H6V0_9PROT</name>
<dbReference type="HAMAP" id="MF_00283">
    <property type="entry name" value="Phe_tRNA_synth_beta1"/>
    <property type="match status" value="1"/>
</dbReference>
<evidence type="ECO:0000256" key="16">
    <source>
        <dbReference type="PROSITE-ProRule" id="PRU00209"/>
    </source>
</evidence>
<dbReference type="SUPFAM" id="SSF54991">
    <property type="entry name" value="Anticodon-binding domain of PheRS"/>
    <property type="match status" value="1"/>
</dbReference>
<dbReference type="GO" id="GO:0009328">
    <property type="term" value="C:phenylalanine-tRNA ligase complex"/>
    <property type="evidence" value="ECO:0007669"/>
    <property type="project" value="TreeGrafter"/>
</dbReference>
<comment type="caution">
    <text evidence="20">The sequence shown here is derived from an EMBL/GenBank/DDBJ whole genome shotgun (WGS) entry which is preliminary data.</text>
</comment>
<dbReference type="GO" id="GO:0005524">
    <property type="term" value="F:ATP binding"/>
    <property type="evidence" value="ECO:0007669"/>
    <property type="project" value="UniProtKB-UniRule"/>
</dbReference>
<dbReference type="SUPFAM" id="SSF55681">
    <property type="entry name" value="Class II aaRS and biotin synthetases"/>
    <property type="match status" value="1"/>
</dbReference>
<feature type="domain" description="TRNA-binding" evidence="17">
    <location>
        <begin position="39"/>
        <end position="148"/>
    </location>
</feature>